<comment type="caution">
    <text evidence="1">The sequence shown here is derived from an EMBL/GenBank/DDBJ whole genome shotgun (WGS) entry which is preliminary data.</text>
</comment>
<gene>
    <name evidence="1" type="ORF">EJE83_25520</name>
</gene>
<feature type="non-terminal residue" evidence="1">
    <location>
        <position position="530"/>
    </location>
</feature>
<accession>A0ABX9ZH79</accession>
<sequence length="530" mass="59016">MDERVARIIRNLSTWDELRQFETNAKDNERLTDAIASAIQERATELGLALIAEKTGLQVANLTPAEKRIATVVSEYVGIMRRQGRYPGRTLEQLRNRGLIDAAENAVCRSTPSKGLEVLRDADLEDLSYEQIVMDHPNEFSPRALWYARRTLGYPTTGEAAPTELGSDTQTRTATLLTWLKEQAAANGGRIPPFANSAAARVMGMDDMQRFGQVHGNIQSRIDFACFLCGLPPLGCAADAPFGRAWQQQHRDWAYPVNRMQAAAQSRTWLSTDFDEVLRTTERLPGQAHVIWKEAMANDEASIKAWALRFDEIDVPMNSDDASEVEAKRNPPWARDELILALDLYLQHRASPPGKDSSEVVELSLILNALGQVLGLGDTDTYRNPNGVYMKMMNFRRFDPEYTKDGKVGLARGNKDEQVVWDEFSGDSRRLAAVCAAIRDAVRKPEIVGQLGGTDEPDVVAAEEGRILTRLHRVRERSRSLVKQAKAAALKKHGRLVCEACGFSFSDRYGAAWSCPCNSGHVDTVRLMTP</sequence>
<name>A0ABX9ZH79_9BURK</name>
<dbReference type="Proteomes" id="UP000270216">
    <property type="component" value="Unassembled WGS sequence"/>
</dbReference>
<dbReference type="EMBL" id="RWHX01000104">
    <property type="protein sequence ID" value="RSK73684.1"/>
    <property type="molecule type" value="Genomic_DNA"/>
</dbReference>
<dbReference type="RefSeq" id="WP_125899324.1">
    <property type="nucleotide sequence ID" value="NZ_RWHX01000104.1"/>
</dbReference>
<proteinExistence type="predicted"/>
<protein>
    <submittedName>
        <fullName evidence="1">Uncharacterized protein</fullName>
    </submittedName>
</protein>
<reference evidence="1 2" key="1">
    <citation type="submission" date="2018-12" db="EMBL/GenBank/DDBJ databases">
        <title>Whole genome sequence of a Pandoraea apista isolate from a patient with cystic fibrosis.</title>
        <authorList>
            <person name="Kenna D.T."/>
            <person name="Turton J.F."/>
        </authorList>
    </citation>
    <scope>NUCLEOTIDE SEQUENCE [LARGE SCALE GENOMIC DNA]</scope>
    <source>
        <strain evidence="1 2">Pa13324</strain>
    </source>
</reference>
<evidence type="ECO:0000313" key="2">
    <source>
        <dbReference type="Proteomes" id="UP000270216"/>
    </source>
</evidence>
<organism evidence="1 2">
    <name type="scientific">Pandoraea apista</name>
    <dbReference type="NCBI Taxonomy" id="93218"/>
    <lineage>
        <taxon>Bacteria</taxon>
        <taxon>Pseudomonadati</taxon>
        <taxon>Pseudomonadota</taxon>
        <taxon>Betaproteobacteria</taxon>
        <taxon>Burkholderiales</taxon>
        <taxon>Burkholderiaceae</taxon>
        <taxon>Pandoraea</taxon>
    </lineage>
</organism>
<keyword evidence="2" id="KW-1185">Reference proteome</keyword>
<evidence type="ECO:0000313" key="1">
    <source>
        <dbReference type="EMBL" id="RSK73684.1"/>
    </source>
</evidence>